<evidence type="ECO:0000259" key="1">
    <source>
        <dbReference type="PROSITE" id="PS50404"/>
    </source>
</evidence>
<evidence type="ECO:0000313" key="2">
    <source>
        <dbReference type="EMBL" id="XAN14327.1"/>
    </source>
</evidence>
<dbReference type="EMBL" id="CP154792">
    <property type="protein sequence ID" value="XAN14327.1"/>
    <property type="molecule type" value="Genomic_DNA"/>
</dbReference>
<protein>
    <submittedName>
        <fullName evidence="2">Glutathione S-transferase family protein</fullName>
    </submittedName>
</protein>
<feature type="domain" description="GST N-terminal" evidence="1">
    <location>
        <begin position="8"/>
        <end position="89"/>
    </location>
</feature>
<name>A0ABZ3FX24_ACHDE</name>
<dbReference type="InterPro" id="IPR036249">
    <property type="entry name" value="Thioredoxin-like_sf"/>
</dbReference>
<dbReference type="GeneID" id="92843938"/>
<accession>A0ABZ3FX24</accession>
<dbReference type="SUPFAM" id="SSF47616">
    <property type="entry name" value="GST C-terminal domain-like"/>
    <property type="match status" value="1"/>
</dbReference>
<dbReference type="PANTHER" id="PTHR43968:SF6">
    <property type="entry name" value="GLUTATHIONE S-TRANSFERASE OMEGA"/>
    <property type="match status" value="1"/>
</dbReference>
<keyword evidence="3" id="KW-1185">Reference proteome</keyword>
<sequence length="209" mass="22454">MTDSASAGKPRLFYSEGSPYARICRMALREGGLSQAVEETVTTLRDPSAAVLPYNPVGRVPALALPDGATITETTLILGWLDGHGSRPAMLPASDAGLAAYGRVLGLLDGVAVWNRELRRPASERSPSVIALELVRANRVADVLETQAGQGAFSTVDAGFLALAAVLGYAERRHTVWKWREGRPVLERWFDQASRRAAFCETLPPPSGI</sequence>
<dbReference type="Gene3D" id="1.20.1050.10">
    <property type="match status" value="1"/>
</dbReference>
<organism evidence="2 3">
    <name type="scientific">Achromobacter denitrificans</name>
    <name type="common">Alcaligenes denitrificans</name>
    <dbReference type="NCBI Taxonomy" id="32002"/>
    <lineage>
        <taxon>Bacteria</taxon>
        <taxon>Pseudomonadati</taxon>
        <taxon>Pseudomonadota</taxon>
        <taxon>Betaproteobacteria</taxon>
        <taxon>Burkholderiales</taxon>
        <taxon>Alcaligenaceae</taxon>
        <taxon>Achromobacter</taxon>
    </lineage>
</organism>
<dbReference type="Proteomes" id="UP001446337">
    <property type="component" value="Chromosome"/>
</dbReference>
<dbReference type="Pfam" id="PF13409">
    <property type="entry name" value="GST_N_2"/>
    <property type="match status" value="1"/>
</dbReference>
<dbReference type="PANTHER" id="PTHR43968">
    <property type="match status" value="1"/>
</dbReference>
<dbReference type="InterPro" id="IPR050983">
    <property type="entry name" value="GST_Omega/HSP26"/>
</dbReference>
<gene>
    <name evidence="2" type="ORF">AAIK43_23455</name>
</gene>
<evidence type="ECO:0000313" key="3">
    <source>
        <dbReference type="Proteomes" id="UP001446337"/>
    </source>
</evidence>
<dbReference type="SUPFAM" id="SSF52833">
    <property type="entry name" value="Thioredoxin-like"/>
    <property type="match status" value="1"/>
</dbReference>
<proteinExistence type="predicted"/>
<reference evidence="2 3" key="1">
    <citation type="submission" date="2024-05" db="EMBL/GenBank/DDBJ databases">
        <title>Achromobacter denitrificans. BP1, complete genome.</title>
        <authorList>
            <person name="Zhang B."/>
        </authorList>
    </citation>
    <scope>NUCLEOTIDE SEQUENCE [LARGE SCALE GENOMIC DNA]</scope>
    <source>
        <strain evidence="2 3">BP1</strain>
    </source>
</reference>
<dbReference type="PROSITE" id="PS50404">
    <property type="entry name" value="GST_NTER"/>
    <property type="match status" value="1"/>
</dbReference>
<dbReference type="InterPro" id="IPR004045">
    <property type="entry name" value="Glutathione_S-Trfase_N"/>
</dbReference>
<dbReference type="Gene3D" id="3.40.30.10">
    <property type="entry name" value="Glutaredoxin"/>
    <property type="match status" value="1"/>
</dbReference>
<dbReference type="InterPro" id="IPR036282">
    <property type="entry name" value="Glutathione-S-Trfase_C_sf"/>
</dbReference>
<dbReference type="RefSeq" id="WP_062680092.1">
    <property type="nucleotide sequence ID" value="NZ_BLWG01000404.1"/>
</dbReference>